<comment type="caution">
    <text evidence="2">The sequence shown here is derived from an EMBL/GenBank/DDBJ whole genome shotgun (WGS) entry which is preliminary data.</text>
</comment>
<dbReference type="PANTHER" id="PTHR10775:SF193">
    <property type="entry name" value="DUF4216 DOMAIN-CONTAINING PROTEIN"/>
    <property type="match status" value="1"/>
</dbReference>
<organism evidence="2 3">
    <name type="scientific">Lithospermum erythrorhizon</name>
    <name type="common">Purple gromwell</name>
    <name type="synonym">Lithospermum officinale var. erythrorhizon</name>
    <dbReference type="NCBI Taxonomy" id="34254"/>
    <lineage>
        <taxon>Eukaryota</taxon>
        <taxon>Viridiplantae</taxon>
        <taxon>Streptophyta</taxon>
        <taxon>Embryophyta</taxon>
        <taxon>Tracheophyta</taxon>
        <taxon>Spermatophyta</taxon>
        <taxon>Magnoliopsida</taxon>
        <taxon>eudicotyledons</taxon>
        <taxon>Gunneridae</taxon>
        <taxon>Pentapetalae</taxon>
        <taxon>asterids</taxon>
        <taxon>lamiids</taxon>
        <taxon>Boraginales</taxon>
        <taxon>Boraginaceae</taxon>
        <taxon>Boraginoideae</taxon>
        <taxon>Lithospermeae</taxon>
        <taxon>Lithospermum</taxon>
    </lineage>
</organism>
<gene>
    <name evidence="2" type="ORF">LIER_37252</name>
</gene>
<dbReference type="EMBL" id="BAABME010017751">
    <property type="protein sequence ID" value="GAA0151225.1"/>
    <property type="molecule type" value="Genomic_DNA"/>
</dbReference>
<protein>
    <recommendedName>
        <fullName evidence="1">DUF4218 domain-containing protein</fullName>
    </recommendedName>
</protein>
<dbReference type="AlphaFoldDB" id="A0AAV3PHU5"/>
<reference evidence="2 3" key="1">
    <citation type="submission" date="2024-01" db="EMBL/GenBank/DDBJ databases">
        <title>The complete chloroplast genome sequence of Lithospermum erythrorhizon: insights into the phylogenetic relationship among Boraginaceae species and the maternal lineages of purple gromwells.</title>
        <authorList>
            <person name="Okada T."/>
            <person name="Watanabe K."/>
        </authorList>
    </citation>
    <scope>NUCLEOTIDE SEQUENCE [LARGE SCALE GENOMIC DNA]</scope>
</reference>
<proteinExistence type="predicted"/>
<evidence type="ECO:0000313" key="2">
    <source>
        <dbReference type="EMBL" id="GAA0151225.1"/>
    </source>
</evidence>
<evidence type="ECO:0000313" key="3">
    <source>
        <dbReference type="Proteomes" id="UP001454036"/>
    </source>
</evidence>
<dbReference type="Pfam" id="PF13960">
    <property type="entry name" value="DUF4218"/>
    <property type="match status" value="1"/>
</dbReference>
<keyword evidence="3" id="KW-1185">Reference proteome</keyword>
<dbReference type="Proteomes" id="UP001454036">
    <property type="component" value="Unassembled WGS sequence"/>
</dbReference>
<dbReference type="PANTHER" id="PTHR10775">
    <property type="entry name" value="OS08G0208400 PROTEIN"/>
    <property type="match status" value="1"/>
</dbReference>
<name>A0AAV3PHU5_LITER</name>
<evidence type="ECO:0000259" key="1">
    <source>
        <dbReference type="Pfam" id="PF13960"/>
    </source>
</evidence>
<dbReference type="InterPro" id="IPR025452">
    <property type="entry name" value="DUF4218"/>
</dbReference>
<sequence>MEKTCCFWLREGKKHSWFDCHHPFLLNNHKYQNQPRAFKKGRTWPSHVQEERRSREELFEIVSQQDPNVFGSSKQAQHRTVGYGKTYNWTKKSIFWELPYWPKLKIKNNIDFKHNEKNNGENFFFTMMDVKRKMKDTEASRKDLKDHTYRSSLHMITRKGKSAKPQANYTLTQKQQEAVHTWLSKLKTPDGFASNFARCSSSANFTGVNRHDMIILVQKLILVDIRDLLPKPTLGSNIVEILCKLEKQFPPAMFDVMEHLPVHLSYETLMGDHVHYRWMYPFEL</sequence>
<feature type="domain" description="DUF4218" evidence="1">
    <location>
        <begin position="234"/>
        <end position="283"/>
    </location>
</feature>
<accession>A0AAV3PHU5</accession>